<gene>
    <name evidence="1" type="ORF">AVEN_252787_1</name>
</gene>
<reference evidence="1 2" key="1">
    <citation type="journal article" date="2019" name="Sci. Rep.">
        <title>Orb-weaving spider Araneus ventricosus genome elucidates the spidroin gene catalogue.</title>
        <authorList>
            <person name="Kono N."/>
            <person name="Nakamura H."/>
            <person name="Ohtoshi R."/>
            <person name="Moran D.A.P."/>
            <person name="Shinohara A."/>
            <person name="Yoshida Y."/>
            <person name="Fujiwara M."/>
            <person name="Mori M."/>
            <person name="Tomita M."/>
            <person name="Arakawa K."/>
        </authorList>
    </citation>
    <scope>NUCLEOTIDE SEQUENCE [LARGE SCALE GENOMIC DNA]</scope>
</reference>
<accession>A0A4Y2CKY9</accession>
<sequence>MKILDFKRDPKELINTYTEADIRNENLEAYIDKFYEDFYLICGINQKKISENKRKNAIWWNSNLEIKRRKGKALKNRFQEISNFEERIDRKLIHKRELANYEKEILIAKQICFRKFLDNMVKKNLFGTP</sequence>
<proteinExistence type="predicted"/>
<comment type="caution">
    <text evidence="1">The sequence shown here is derived from an EMBL/GenBank/DDBJ whole genome shotgun (WGS) entry which is preliminary data.</text>
</comment>
<keyword evidence="2" id="KW-1185">Reference proteome</keyword>
<evidence type="ECO:0000313" key="2">
    <source>
        <dbReference type="Proteomes" id="UP000499080"/>
    </source>
</evidence>
<dbReference type="AlphaFoldDB" id="A0A4Y2CKY9"/>
<dbReference type="Proteomes" id="UP000499080">
    <property type="component" value="Unassembled WGS sequence"/>
</dbReference>
<protein>
    <submittedName>
        <fullName evidence="1">Uncharacterized protein</fullName>
    </submittedName>
</protein>
<dbReference type="OrthoDB" id="6437148at2759"/>
<organism evidence="1 2">
    <name type="scientific">Araneus ventricosus</name>
    <name type="common">Orbweaver spider</name>
    <name type="synonym">Epeira ventricosa</name>
    <dbReference type="NCBI Taxonomy" id="182803"/>
    <lineage>
        <taxon>Eukaryota</taxon>
        <taxon>Metazoa</taxon>
        <taxon>Ecdysozoa</taxon>
        <taxon>Arthropoda</taxon>
        <taxon>Chelicerata</taxon>
        <taxon>Arachnida</taxon>
        <taxon>Araneae</taxon>
        <taxon>Araneomorphae</taxon>
        <taxon>Entelegynae</taxon>
        <taxon>Araneoidea</taxon>
        <taxon>Araneidae</taxon>
        <taxon>Araneus</taxon>
    </lineage>
</organism>
<name>A0A4Y2CKY9_ARAVE</name>
<evidence type="ECO:0000313" key="1">
    <source>
        <dbReference type="EMBL" id="GBM04829.1"/>
    </source>
</evidence>
<dbReference type="EMBL" id="BGPR01000208">
    <property type="protein sequence ID" value="GBM04829.1"/>
    <property type="molecule type" value="Genomic_DNA"/>
</dbReference>